<accession>A0ABS5FPX8</accession>
<dbReference type="Proteomes" id="UP001315278">
    <property type="component" value="Unassembled WGS sequence"/>
</dbReference>
<protein>
    <recommendedName>
        <fullName evidence="3">Mg chelatase-related protein C-terminal domain-containing protein</fullName>
    </recommendedName>
</protein>
<dbReference type="RefSeq" id="WP_212395388.1">
    <property type="nucleotide sequence ID" value="NZ_JAFCJH010000031.1"/>
</dbReference>
<gene>
    <name evidence="1" type="ORF">JQ615_25895</name>
</gene>
<comment type="caution">
    <text evidence="1">The sequence shown here is derived from an EMBL/GenBank/DDBJ whole genome shotgun (WGS) entry which is preliminary data.</text>
</comment>
<proteinExistence type="predicted"/>
<keyword evidence="2" id="KW-1185">Reference proteome</keyword>
<organism evidence="1 2">
    <name type="scientific">Bradyrhizobium jicamae</name>
    <dbReference type="NCBI Taxonomy" id="280332"/>
    <lineage>
        <taxon>Bacteria</taxon>
        <taxon>Pseudomonadati</taxon>
        <taxon>Pseudomonadota</taxon>
        <taxon>Alphaproteobacteria</taxon>
        <taxon>Hyphomicrobiales</taxon>
        <taxon>Nitrobacteraceae</taxon>
        <taxon>Bradyrhizobium</taxon>
    </lineage>
</organism>
<evidence type="ECO:0000313" key="2">
    <source>
        <dbReference type="Proteomes" id="UP001315278"/>
    </source>
</evidence>
<evidence type="ECO:0000313" key="1">
    <source>
        <dbReference type="EMBL" id="MBR0798824.1"/>
    </source>
</evidence>
<reference evidence="2" key="1">
    <citation type="journal article" date="2021" name="ISME J.">
        <title>Evolutionary origin and ecological implication of a unique nif island in free-living Bradyrhizobium lineages.</title>
        <authorList>
            <person name="Tao J."/>
        </authorList>
    </citation>
    <scope>NUCLEOTIDE SEQUENCE [LARGE SCALE GENOMIC DNA]</scope>
    <source>
        <strain evidence="2">SZCCT0434</strain>
    </source>
</reference>
<sequence>MLELEKRSPLAFSIVLKNGRRLETVGDAADYLSTLSADQRERSHWRTAIMMFNNAMREARYLKIATMNLRSALLYDRLLDDSSL</sequence>
<evidence type="ECO:0008006" key="3">
    <source>
        <dbReference type="Google" id="ProtNLM"/>
    </source>
</evidence>
<name>A0ABS5FPX8_9BRAD</name>
<dbReference type="EMBL" id="JAFCJH010000031">
    <property type="protein sequence ID" value="MBR0798824.1"/>
    <property type="molecule type" value="Genomic_DNA"/>
</dbReference>